<dbReference type="AlphaFoldDB" id="A0AAP0PY31"/>
<name>A0AAP0PY31_9MAGN</name>
<evidence type="ECO:0000313" key="5">
    <source>
        <dbReference type="EMBL" id="KAK9159535.1"/>
    </source>
</evidence>
<evidence type="ECO:0000313" key="6">
    <source>
        <dbReference type="Proteomes" id="UP001420932"/>
    </source>
</evidence>
<feature type="region of interest" description="Disordered" evidence="3">
    <location>
        <begin position="601"/>
        <end position="645"/>
    </location>
</feature>
<comment type="caution">
    <text evidence="5">The sequence shown here is derived from an EMBL/GenBank/DDBJ whole genome shotgun (WGS) entry which is preliminary data.</text>
</comment>
<dbReference type="InterPro" id="IPR001656">
    <property type="entry name" value="PsdUridine_synth_TruD"/>
</dbReference>
<dbReference type="InterPro" id="IPR042214">
    <property type="entry name" value="TruD_catalytic"/>
</dbReference>
<feature type="compositionally biased region" description="Basic and acidic residues" evidence="3">
    <location>
        <begin position="185"/>
        <end position="194"/>
    </location>
</feature>
<dbReference type="CDD" id="cd02576">
    <property type="entry name" value="PseudoU_synth_ScPUS7"/>
    <property type="match status" value="1"/>
</dbReference>
<feature type="compositionally biased region" description="Basic and acidic residues" evidence="3">
    <location>
        <begin position="601"/>
        <end position="611"/>
    </location>
</feature>
<feature type="compositionally biased region" description="Polar residues" evidence="3">
    <location>
        <begin position="635"/>
        <end position="645"/>
    </location>
</feature>
<comment type="similarity">
    <text evidence="1">Belongs to the pseudouridine synthase TruD family.</text>
</comment>
<dbReference type="Pfam" id="PF01142">
    <property type="entry name" value="TruD"/>
    <property type="match status" value="1"/>
</dbReference>
<evidence type="ECO:0000256" key="3">
    <source>
        <dbReference type="SAM" id="MobiDB-lite"/>
    </source>
</evidence>
<dbReference type="EMBL" id="JBBNAF010000003">
    <property type="protein sequence ID" value="KAK9159535.1"/>
    <property type="molecule type" value="Genomic_DNA"/>
</dbReference>
<dbReference type="InterPro" id="IPR011760">
    <property type="entry name" value="PsdUridine_synth_TruD_insert"/>
</dbReference>
<dbReference type="GO" id="GO:0003723">
    <property type="term" value="F:RNA binding"/>
    <property type="evidence" value="ECO:0007669"/>
    <property type="project" value="InterPro"/>
</dbReference>
<reference evidence="5 6" key="1">
    <citation type="submission" date="2024-01" db="EMBL/GenBank/DDBJ databases">
        <title>Genome assemblies of Stephania.</title>
        <authorList>
            <person name="Yang L."/>
        </authorList>
    </citation>
    <scope>NUCLEOTIDE SEQUENCE [LARGE SCALE GENOMIC DNA]</scope>
    <source>
        <strain evidence="5">YNDBR</strain>
        <tissue evidence="5">Leaf</tissue>
    </source>
</reference>
<dbReference type="InterPro" id="IPR020103">
    <property type="entry name" value="PsdUridine_synth_cat_dom_sf"/>
</dbReference>
<feature type="region of interest" description="Disordered" evidence="3">
    <location>
        <begin position="167"/>
        <end position="194"/>
    </location>
</feature>
<dbReference type="PANTHER" id="PTHR13326">
    <property type="entry name" value="TRNA PSEUDOURIDINE SYNTHASE D"/>
    <property type="match status" value="1"/>
</dbReference>
<accession>A0AAP0PY31</accession>
<sequence>MNTWRSSLATSLPCLAPLKLKPSFARKLKPYRRCCYCCGDRSLSMTTLEESDVGIICYVSDLPGFRGVLKQRYSDFIVNEVDCEGNVVHLTCLDAPSTELVEKKTVVEETKESLVEKIRPPLTLFFLLIRINLIGRQAVHNFFKENFKFLVTDTVDGPDSTSKCIRVRLNSGGSGKGTSRRKRKERGDAPYDSRGFDDWPEQVGRFLKFHLYKENKDTQEALGLIGKMLGIQVTVFKQQAKRLAALNERLIGIKVGDFCYVNEGLLLGQLQGNRFTITLRGVVADSDDTIKVAATSLGEKGFVNYFGLQRFGNGSVPTHFIGAALLRGEWKTAVSLILDPREGDILLQSCVFLGPEGHTQDTKDDARSMARDRVPNSDPNPVSDPEPDPGVLSKCGGVFLAWSRIRKGDTDQGTGRHFDIRSTRFAVRSRINEVKMGDLVYCKGILEQKLTEAADTGSTIDSCDEAYDCGDQDGVSGMEFVEGKDKSEVSPDDLLRREYTIEDVVLPLPGSRVIYPSNDVTDVYHEFAKKDGISLTECEHNVKEFSITGLTGGYRRVFQRPIDFEWDLVQYTDGNIPLAETDLDIITKSKPVTDEEKYCRTHSEDCEKQPEGLRNGMTPLEVENGADNKGEVGRTQGNSTNGSDAQRTMTALKMGFTLPTSCYATMAIRELLKTSTTITFIGCWFDKFSSYQVVFIGLIDIIPSN</sequence>
<feature type="compositionally biased region" description="Basic and acidic residues" evidence="3">
    <location>
        <begin position="358"/>
        <end position="375"/>
    </location>
</feature>
<dbReference type="Gene3D" id="3.30.2350.20">
    <property type="entry name" value="TruD, catalytic domain"/>
    <property type="match status" value="3"/>
</dbReference>
<dbReference type="PIRSF" id="PIRSF037016">
    <property type="entry name" value="Pseudouridin_synth_euk_prd"/>
    <property type="match status" value="1"/>
</dbReference>
<evidence type="ECO:0000256" key="2">
    <source>
        <dbReference type="ARBA" id="ARBA00023235"/>
    </source>
</evidence>
<gene>
    <name evidence="5" type="ORF">Syun_005876</name>
</gene>
<dbReference type="SUPFAM" id="SSF55120">
    <property type="entry name" value="Pseudouridine synthase"/>
    <property type="match status" value="1"/>
</dbReference>
<dbReference type="PANTHER" id="PTHR13326:SF21">
    <property type="entry name" value="PSEUDOURIDYLATE SYNTHASE PUS7L"/>
    <property type="match status" value="1"/>
</dbReference>
<dbReference type="GO" id="GO:0001522">
    <property type="term" value="P:pseudouridine synthesis"/>
    <property type="evidence" value="ECO:0007669"/>
    <property type="project" value="InterPro"/>
</dbReference>
<dbReference type="GO" id="GO:0009982">
    <property type="term" value="F:pseudouridine synthase activity"/>
    <property type="evidence" value="ECO:0007669"/>
    <property type="project" value="InterPro"/>
</dbReference>
<evidence type="ECO:0000256" key="1">
    <source>
        <dbReference type="ARBA" id="ARBA00007953"/>
    </source>
</evidence>
<feature type="domain" description="TRUD" evidence="4">
    <location>
        <begin position="301"/>
        <end position="560"/>
    </location>
</feature>
<proteinExistence type="inferred from homology"/>
<keyword evidence="2" id="KW-0413">Isomerase</keyword>
<dbReference type="PROSITE" id="PS50984">
    <property type="entry name" value="TRUD"/>
    <property type="match status" value="1"/>
</dbReference>
<protein>
    <recommendedName>
        <fullName evidence="4">TRUD domain-containing protein</fullName>
    </recommendedName>
</protein>
<feature type="region of interest" description="Disordered" evidence="3">
    <location>
        <begin position="357"/>
        <end position="392"/>
    </location>
</feature>
<keyword evidence="6" id="KW-1185">Reference proteome</keyword>
<dbReference type="GO" id="GO:0005634">
    <property type="term" value="C:nucleus"/>
    <property type="evidence" value="ECO:0007669"/>
    <property type="project" value="TreeGrafter"/>
</dbReference>
<organism evidence="5 6">
    <name type="scientific">Stephania yunnanensis</name>
    <dbReference type="NCBI Taxonomy" id="152371"/>
    <lineage>
        <taxon>Eukaryota</taxon>
        <taxon>Viridiplantae</taxon>
        <taxon>Streptophyta</taxon>
        <taxon>Embryophyta</taxon>
        <taxon>Tracheophyta</taxon>
        <taxon>Spermatophyta</taxon>
        <taxon>Magnoliopsida</taxon>
        <taxon>Ranunculales</taxon>
        <taxon>Menispermaceae</taxon>
        <taxon>Menispermoideae</taxon>
        <taxon>Cissampelideae</taxon>
        <taxon>Stephania</taxon>
    </lineage>
</organism>
<dbReference type="Proteomes" id="UP001420932">
    <property type="component" value="Unassembled WGS sequence"/>
</dbReference>
<evidence type="ECO:0000259" key="4">
    <source>
        <dbReference type="PROSITE" id="PS50984"/>
    </source>
</evidence>